<dbReference type="GO" id="GO:0003723">
    <property type="term" value="F:RNA binding"/>
    <property type="evidence" value="ECO:0007669"/>
    <property type="project" value="InterPro"/>
</dbReference>
<evidence type="ECO:0000313" key="11">
    <source>
        <dbReference type="Proteomes" id="UP001281003"/>
    </source>
</evidence>
<dbReference type="PROSITE" id="PS50294">
    <property type="entry name" value="WD_REPEATS_REGION"/>
    <property type="match status" value="1"/>
</dbReference>
<evidence type="ECO:0000256" key="4">
    <source>
        <dbReference type="ARBA" id="ARBA00022574"/>
    </source>
</evidence>
<keyword evidence="2" id="KW-0690">Ribosome biogenesis</keyword>
<gene>
    <name evidence="10" type="ORF">B0T20DRAFT_358867</name>
</gene>
<evidence type="ECO:0000256" key="7">
    <source>
        <dbReference type="ARBA" id="ARBA00023242"/>
    </source>
</evidence>
<feature type="repeat" description="WD" evidence="8">
    <location>
        <begin position="376"/>
        <end position="417"/>
    </location>
</feature>
<dbReference type="PROSITE" id="PS50082">
    <property type="entry name" value="WD_REPEATS_2"/>
    <property type="match status" value="1"/>
</dbReference>
<dbReference type="GO" id="GO:2000234">
    <property type="term" value="P:positive regulation of rRNA processing"/>
    <property type="evidence" value="ECO:0007669"/>
    <property type="project" value="TreeGrafter"/>
</dbReference>
<dbReference type="EMBL" id="JAUTDP010000009">
    <property type="protein sequence ID" value="KAK3396393.1"/>
    <property type="molecule type" value="Genomic_DNA"/>
</dbReference>
<organism evidence="10 11">
    <name type="scientific">Sordaria brevicollis</name>
    <dbReference type="NCBI Taxonomy" id="83679"/>
    <lineage>
        <taxon>Eukaryota</taxon>
        <taxon>Fungi</taxon>
        <taxon>Dikarya</taxon>
        <taxon>Ascomycota</taxon>
        <taxon>Pezizomycotina</taxon>
        <taxon>Sordariomycetes</taxon>
        <taxon>Sordariomycetidae</taxon>
        <taxon>Sordariales</taxon>
        <taxon>Sordariaceae</taxon>
        <taxon>Sordaria</taxon>
    </lineage>
</organism>
<protein>
    <recommendedName>
        <fullName evidence="12">U3 small nucleolar RNA-associated protein 17</fullName>
    </recommendedName>
</protein>
<reference evidence="10" key="1">
    <citation type="journal article" date="2023" name="Mol. Phylogenet. Evol.">
        <title>Genome-scale phylogeny and comparative genomics of the fungal order Sordariales.</title>
        <authorList>
            <person name="Hensen N."/>
            <person name="Bonometti L."/>
            <person name="Westerberg I."/>
            <person name="Brannstrom I.O."/>
            <person name="Guillou S."/>
            <person name="Cros-Aarteil S."/>
            <person name="Calhoun S."/>
            <person name="Haridas S."/>
            <person name="Kuo A."/>
            <person name="Mondo S."/>
            <person name="Pangilinan J."/>
            <person name="Riley R."/>
            <person name="LaButti K."/>
            <person name="Andreopoulos B."/>
            <person name="Lipzen A."/>
            <person name="Chen C."/>
            <person name="Yan M."/>
            <person name="Daum C."/>
            <person name="Ng V."/>
            <person name="Clum A."/>
            <person name="Steindorff A."/>
            <person name="Ohm R.A."/>
            <person name="Martin F."/>
            <person name="Silar P."/>
            <person name="Natvig D.O."/>
            <person name="Lalanne C."/>
            <person name="Gautier V."/>
            <person name="Ament-Velasquez S.L."/>
            <person name="Kruys A."/>
            <person name="Hutchinson M.I."/>
            <person name="Powell A.J."/>
            <person name="Barry K."/>
            <person name="Miller A.N."/>
            <person name="Grigoriev I.V."/>
            <person name="Debuchy R."/>
            <person name="Gladieux P."/>
            <person name="Hiltunen Thoren M."/>
            <person name="Johannesson H."/>
        </authorList>
    </citation>
    <scope>NUCLEOTIDE SEQUENCE</scope>
    <source>
        <strain evidence="10">FGSC 1904</strain>
    </source>
</reference>
<dbReference type="InterPro" id="IPR001680">
    <property type="entry name" value="WD40_rpt"/>
</dbReference>
<dbReference type="InterPro" id="IPR053826">
    <property type="entry name" value="WDR75"/>
</dbReference>
<feature type="region of interest" description="Disordered" evidence="9">
    <location>
        <begin position="1"/>
        <end position="69"/>
    </location>
</feature>
<evidence type="ECO:0008006" key="12">
    <source>
        <dbReference type="Google" id="ProtNLM"/>
    </source>
</evidence>
<evidence type="ECO:0000256" key="6">
    <source>
        <dbReference type="ARBA" id="ARBA00023163"/>
    </source>
</evidence>
<dbReference type="SMART" id="SM00320">
    <property type="entry name" value="WD40"/>
    <property type="match status" value="2"/>
</dbReference>
<accession>A0AAE0PAR7</accession>
<dbReference type="GO" id="GO:0045943">
    <property type="term" value="P:positive regulation of transcription by RNA polymerase I"/>
    <property type="evidence" value="ECO:0007669"/>
    <property type="project" value="InterPro"/>
</dbReference>
<dbReference type="PANTHER" id="PTHR44215:SF1">
    <property type="entry name" value="WD REPEAT-CONTAINING PROTEIN 75"/>
    <property type="match status" value="1"/>
</dbReference>
<keyword evidence="7" id="KW-0539">Nucleus</keyword>
<dbReference type="CDD" id="cd23952">
    <property type="entry name" value="Utp17_CTD"/>
    <property type="match status" value="1"/>
</dbReference>
<comment type="caution">
    <text evidence="10">The sequence shown here is derived from an EMBL/GenBank/DDBJ whole genome shotgun (WGS) entry which is preliminary data.</text>
</comment>
<evidence type="ECO:0000256" key="9">
    <source>
        <dbReference type="SAM" id="MobiDB-lite"/>
    </source>
</evidence>
<dbReference type="AlphaFoldDB" id="A0AAE0PAR7"/>
<evidence type="ECO:0000256" key="5">
    <source>
        <dbReference type="ARBA" id="ARBA00022737"/>
    </source>
</evidence>
<reference evidence="10" key="2">
    <citation type="submission" date="2023-07" db="EMBL/GenBank/DDBJ databases">
        <authorList>
            <consortium name="Lawrence Berkeley National Laboratory"/>
            <person name="Haridas S."/>
            <person name="Hensen N."/>
            <person name="Bonometti L."/>
            <person name="Westerberg I."/>
            <person name="Brannstrom I.O."/>
            <person name="Guillou S."/>
            <person name="Cros-Aarteil S."/>
            <person name="Calhoun S."/>
            <person name="Kuo A."/>
            <person name="Mondo S."/>
            <person name="Pangilinan J."/>
            <person name="Riley R."/>
            <person name="LaButti K."/>
            <person name="Andreopoulos B."/>
            <person name="Lipzen A."/>
            <person name="Chen C."/>
            <person name="Yanf M."/>
            <person name="Daum C."/>
            <person name="Ng V."/>
            <person name="Clum A."/>
            <person name="Steindorff A."/>
            <person name="Ohm R."/>
            <person name="Martin F."/>
            <person name="Silar P."/>
            <person name="Natvig D."/>
            <person name="Lalanne C."/>
            <person name="Gautier V."/>
            <person name="Ament-velasquez S.L."/>
            <person name="Kruys A."/>
            <person name="Hutchinson M.I."/>
            <person name="Powell A.J."/>
            <person name="Barry K."/>
            <person name="Miller A.N."/>
            <person name="Grigoriev I.V."/>
            <person name="Debuchy R."/>
            <person name="Gladieux P."/>
            <person name="Thoren M.H."/>
            <person name="Johannesson H."/>
        </authorList>
    </citation>
    <scope>NUCLEOTIDE SEQUENCE</scope>
    <source>
        <strain evidence="10">FGSC 1904</strain>
    </source>
</reference>
<dbReference type="Pfam" id="PF23869">
    <property type="entry name" value="Beta-prop_WDR75_1st"/>
    <property type="match status" value="1"/>
</dbReference>
<dbReference type="InterPro" id="IPR015943">
    <property type="entry name" value="WD40/YVTN_repeat-like_dom_sf"/>
</dbReference>
<evidence type="ECO:0000256" key="3">
    <source>
        <dbReference type="ARBA" id="ARBA00022552"/>
    </source>
</evidence>
<keyword evidence="6" id="KW-0804">Transcription</keyword>
<dbReference type="Proteomes" id="UP001281003">
    <property type="component" value="Unassembled WGS sequence"/>
</dbReference>
<evidence type="ECO:0000256" key="8">
    <source>
        <dbReference type="PROSITE-ProRule" id="PRU00221"/>
    </source>
</evidence>
<dbReference type="GO" id="GO:0032040">
    <property type="term" value="C:small-subunit processome"/>
    <property type="evidence" value="ECO:0007669"/>
    <property type="project" value="InterPro"/>
</dbReference>
<comment type="subcellular location">
    <subcellularLocation>
        <location evidence="1">Nucleus</location>
        <location evidence="1">Nucleolus</location>
    </subcellularLocation>
</comment>
<dbReference type="SUPFAM" id="SSF69322">
    <property type="entry name" value="Tricorn protease domain 2"/>
    <property type="match status" value="1"/>
</dbReference>
<keyword evidence="4 8" id="KW-0853">WD repeat</keyword>
<evidence type="ECO:0000256" key="2">
    <source>
        <dbReference type="ARBA" id="ARBA00022517"/>
    </source>
</evidence>
<evidence type="ECO:0000313" key="10">
    <source>
        <dbReference type="EMBL" id="KAK3396393.1"/>
    </source>
</evidence>
<feature type="compositionally biased region" description="Polar residues" evidence="9">
    <location>
        <begin position="51"/>
        <end position="69"/>
    </location>
</feature>
<dbReference type="GO" id="GO:0006364">
    <property type="term" value="P:rRNA processing"/>
    <property type="evidence" value="ECO:0007669"/>
    <property type="project" value="UniProtKB-KW"/>
</dbReference>
<proteinExistence type="predicted"/>
<evidence type="ECO:0000256" key="1">
    <source>
        <dbReference type="ARBA" id="ARBA00004604"/>
    </source>
</evidence>
<dbReference type="PANTHER" id="PTHR44215">
    <property type="entry name" value="WD REPEAT-CONTAINING PROTEIN 75"/>
    <property type="match status" value="1"/>
</dbReference>
<keyword evidence="11" id="KW-1185">Reference proteome</keyword>
<dbReference type="Gene3D" id="2.130.10.10">
    <property type="entry name" value="YVTN repeat-like/Quinoprotein amine dehydrogenase"/>
    <property type="match status" value="2"/>
</dbReference>
<name>A0AAE0PAR7_SORBR</name>
<keyword evidence="3" id="KW-0698">rRNA processing</keyword>
<sequence length="982" mass="106733">MVELRNPRKASKATKMEANGETASLKKRKREPKEETTTTTTTASQKRQRSKPQTTQPAANGTADDTLNSHESSTLFENKDQQTTNGDLELTDASNDLTTRNTSAWKVSNPMGGRMLDIDPIFSLDERFLLVTYNTSIQVYSTDDSLLVRRIAVPVTKLDSGAELSSPHIVASALSASSPDFLWVACSDGRIWHLNWTTGEGAETPFTIDVKKVLDMTLEAVDIRDKQEDVLFILQKLTKSSAQIVAYDLKGLQKKTGKLIHTYDENPQLLRSAAGGRLIVAAAKETLHIGTLKSKGKTVKAVDDLEYAFHSFGVPDLVTCVDIRPTLHTTKKGGVEIQAVDLVIGGARGAIYVYGDLLSKLPGNNTKAGPIQPRKLHWHRRAVHSVKWSEDGNYLISGGAETVLVLWQLDTGKREFLPHLSATIENIVVSPKGSSYALHLDDNSTMVLSTAEMKPTTYISGIQSLVLSDKPSKESLVRRVWKSVDDISTPLITTSNPTNPSQIFLCVGNGQQASSTGSAPSTPLLQVFDVSSFQGVNKHAIARTNPTDANMTSQGAPIVEPRVTKMAFSHDGKWLASVDEWQPPERDLEPLLTGSKNTCQVSRERREIYLKFWEVEAEDSSLQLVSRINEAHFTTEAETILDVVSDPVSSRFASLGTDGVVRFWSPKLRRKDGLASTGPEGQQLRTWSCSRAVELPAYGQLEEAVEVSPKSPRSGALAFSEDGSVLFAAYGPSSGAAVAVIDTATGAIRDTISNLTRGMIRGVEALSSSLIILSEELTVYDIVSDEVQYSFALKETSAVAKQMTHLAVNRESRSFAVAAPIPNSNQDKLKKGAKSELVVFSLDDEMPQLIQTFPQVITAVLPATNSAGFVAVDSAAQVWSITESGEQAQMLQPLADINMEESASAVAPTNLAVEDGEASDEEMQDADEDVEMEDDDYDVHQAVVAPQKLAEIFNAAPAFAMAPIEDIFYQVAGLFSTRPSTI</sequence>
<keyword evidence="5" id="KW-0677">Repeat</keyword>